<reference evidence="4 5" key="1">
    <citation type="submission" date="2024-04" db="EMBL/GenBank/DDBJ databases">
        <title>Symmetric and asymmetric DNA N6-adenine methylation regulates different biological responses in Mucorales.</title>
        <authorList>
            <consortium name="Lawrence Berkeley National Laboratory"/>
            <person name="Lax C."/>
            <person name="Mondo S.J."/>
            <person name="Osorio-Concepcion M."/>
            <person name="Muszewska A."/>
            <person name="Corrochano-Luque M."/>
            <person name="Gutierrez G."/>
            <person name="Riley R."/>
            <person name="Lipzen A."/>
            <person name="Guo J."/>
            <person name="Hundley H."/>
            <person name="Amirebrahimi M."/>
            <person name="Ng V."/>
            <person name="Lorenzo-Gutierrez D."/>
            <person name="Binder U."/>
            <person name="Yang J."/>
            <person name="Song Y."/>
            <person name="Canovas D."/>
            <person name="Navarro E."/>
            <person name="Freitag M."/>
            <person name="Gabaldon T."/>
            <person name="Grigoriev I.V."/>
            <person name="Corrochano L.M."/>
            <person name="Nicolas F.E."/>
            <person name="Garre V."/>
        </authorList>
    </citation>
    <scope>NUCLEOTIDE SEQUENCE [LARGE SCALE GENOMIC DNA]</scope>
    <source>
        <strain evidence="4 5">L51</strain>
    </source>
</reference>
<feature type="repeat" description="ANK" evidence="3">
    <location>
        <begin position="50"/>
        <end position="82"/>
    </location>
</feature>
<evidence type="ECO:0000256" key="2">
    <source>
        <dbReference type="ARBA" id="ARBA00023043"/>
    </source>
</evidence>
<organism evidence="4 5">
    <name type="scientific">Phycomyces blakesleeanus</name>
    <dbReference type="NCBI Taxonomy" id="4837"/>
    <lineage>
        <taxon>Eukaryota</taxon>
        <taxon>Fungi</taxon>
        <taxon>Fungi incertae sedis</taxon>
        <taxon>Mucoromycota</taxon>
        <taxon>Mucoromycotina</taxon>
        <taxon>Mucoromycetes</taxon>
        <taxon>Mucorales</taxon>
        <taxon>Phycomycetaceae</taxon>
        <taxon>Phycomyces</taxon>
    </lineage>
</organism>
<evidence type="ECO:0000313" key="4">
    <source>
        <dbReference type="EMBL" id="KAL0084363.1"/>
    </source>
</evidence>
<gene>
    <name evidence="4" type="ORF">J3Q64DRAFT_1130258</name>
</gene>
<feature type="repeat" description="ANK" evidence="3">
    <location>
        <begin position="83"/>
        <end position="115"/>
    </location>
</feature>
<dbReference type="SMART" id="SM00248">
    <property type="entry name" value="ANK"/>
    <property type="match status" value="3"/>
</dbReference>
<sequence>MLIQYGADPGLVDSHGFNALHLAVQSPQPMLVLYILSLGRLDIDTKDGVGQYTGLMWAANEGNALNIKLLLQFGASVDAVDQRGATPLHWAVTKGNRMCIRKLLEYGSDPTAKDQGGKSAVDLVHENKLGRIWDQAVLEATVLESSDTLQKVSPNLTSPNHLSKASLIIVFCLLENCQ</sequence>
<proteinExistence type="predicted"/>
<evidence type="ECO:0000313" key="5">
    <source>
        <dbReference type="Proteomes" id="UP001448207"/>
    </source>
</evidence>
<evidence type="ECO:0000256" key="1">
    <source>
        <dbReference type="ARBA" id="ARBA00022737"/>
    </source>
</evidence>
<dbReference type="Gene3D" id="1.25.40.20">
    <property type="entry name" value="Ankyrin repeat-containing domain"/>
    <property type="match status" value="1"/>
</dbReference>
<name>A0ABR3AXH5_PHYBL</name>
<dbReference type="PROSITE" id="PS50297">
    <property type="entry name" value="ANK_REP_REGION"/>
    <property type="match status" value="1"/>
</dbReference>
<dbReference type="SUPFAM" id="SSF48403">
    <property type="entry name" value="Ankyrin repeat"/>
    <property type="match status" value="1"/>
</dbReference>
<protein>
    <submittedName>
        <fullName evidence="4">Ankyrin repeat-containing domain protein</fullName>
    </submittedName>
</protein>
<dbReference type="InterPro" id="IPR002110">
    <property type="entry name" value="Ankyrin_rpt"/>
</dbReference>
<keyword evidence="1" id="KW-0677">Repeat</keyword>
<dbReference type="Pfam" id="PF12796">
    <property type="entry name" value="Ank_2"/>
    <property type="match status" value="1"/>
</dbReference>
<evidence type="ECO:0000256" key="3">
    <source>
        <dbReference type="PROSITE-ProRule" id="PRU00023"/>
    </source>
</evidence>
<keyword evidence="2 3" id="KW-0040">ANK repeat</keyword>
<accession>A0ABR3AXH5</accession>
<dbReference type="PANTHER" id="PTHR24171">
    <property type="entry name" value="ANKYRIN REPEAT DOMAIN-CONTAINING PROTEIN 39-RELATED"/>
    <property type="match status" value="1"/>
</dbReference>
<dbReference type="EMBL" id="JBCLYO010000012">
    <property type="protein sequence ID" value="KAL0084363.1"/>
    <property type="molecule type" value="Genomic_DNA"/>
</dbReference>
<dbReference type="InterPro" id="IPR036770">
    <property type="entry name" value="Ankyrin_rpt-contain_sf"/>
</dbReference>
<keyword evidence="5" id="KW-1185">Reference proteome</keyword>
<dbReference type="PROSITE" id="PS50088">
    <property type="entry name" value="ANK_REPEAT"/>
    <property type="match status" value="2"/>
</dbReference>
<comment type="caution">
    <text evidence="4">The sequence shown here is derived from an EMBL/GenBank/DDBJ whole genome shotgun (WGS) entry which is preliminary data.</text>
</comment>
<dbReference type="Proteomes" id="UP001448207">
    <property type="component" value="Unassembled WGS sequence"/>
</dbReference>